<keyword evidence="1" id="KW-0472">Membrane</keyword>
<dbReference type="EMBL" id="MT144976">
    <property type="protein sequence ID" value="QJI02131.1"/>
    <property type="molecule type" value="Genomic_DNA"/>
</dbReference>
<dbReference type="AlphaFoldDB" id="A0A6H2A1U4"/>
<dbReference type="EMBL" id="MT144436">
    <property type="protein sequence ID" value="QJA53621.1"/>
    <property type="molecule type" value="Genomic_DNA"/>
</dbReference>
<gene>
    <name evidence="2" type="ORF">TM448A03751_0005</name>
    <name evidence="3" type="ORF">TM448B02932_0011</name>
</gene>
<feature type="transmembrane region" description="Helical" evidence="1">
    <location>
        <begin position="23"/>
        <end position="45"/>
    </location>
</feature>
<evidence type="ECO:0000256" key="1">
    <source>
        <dbReference type="SAM" id="Phobius"/>
    </source>
</evidence>
<keyword evidence="1" id="KW-0812">Transmembrane</keyword>
<evidence type="ECO:0000313" key="2">
    <source>
        <dbReference type="EMBL" id="QJA53621.1"/>
    </source>
</evidence>
<sequence length="53" mass="6181">MEARKVKLFDYFSHPRDWTPEVILVWLVITAAVAPLGVIILVLSYRLDRVEKI</sequence>
<protein>
    <submittedName>
        <fullName evidence="2">Uncharacterized protein</fullName>
    </submittedName>
</protein>
<evidence type="ECO:0000313" key="3">
    <source>
        <dbReference type="EMBL" id="QJI02131.1"/>
    </source>
</evidence>
<keyword evidence="1" id="KW-1133">Transmembrane helix</keyword>
<organism evidence="2">
    <name type="scientific">viral metagenome</name>
    <dbReference type="NCBI Taxonomy" id="1070528"/>
    <lineage>
        <taxon>unclassified sequences</taxon>
        <taxon>metagenomes</taxon>
        <taxon>organismal metagenomes</taxon>
    </lineage>
</organism>
<reference evidence="2" key="1">
    <citation type="submission" date="2020-03" db="EMBL/GenBank/DDBJ databases">
        <title>The deep terrestrial virosphere.</title>
        <authorList>
            <person name="Holmfeldt K."/>
            <person name="Nilsson E."/>
            <person name="Simone D."/>
            <person name="Lopez-Fernandez M."/>
            <person name="Wu X."/>
            <person name="de Brujin I."/>
            <person name="Lundin D."/>
            <person name="Andersson A."/>
            <person name="Bertilsson S."/>
            <person name="Dopson M."/>
        </authorList>
    </citation>
    <scope>NUCLEOTIDE SEQUENCE</scope>
    <source>
        <strain evidence="2">TM448A03751</strain>
        <strain evidence="3">TM448B02932</strain>
    </source>
</reference>
<accession>A0A6H2A1U4</accession>
<name>A0A6H2A1U4_9ZZZZ</name>
<proteinExistence type="predicted"/>